<dbReference type="PATRIC" id="fig|1360.105.peg.2651"/>
<comment type="caution">
    <text evidence="1">The sequence shown here is derived from an EMBL/GenBank/DDBJ whole genome shotgun (WGS) entry which is preliminary data.</text>
</comment>
<reference evidence="2" key="1">
    <citation type="submission" date="2015-10" db="EMBL/GenBank/DDBJ databases">
        <title>Draft Genome Sequences of 11 Lactococcus lactis subspecies cremoris strains.</title>
        <authorList>
            <person name="Wels M."/>
            <person name="Backus L."/>
            <person name="Boekhorst J."/>
            <person name="Dijkstra A."/>
            <person name="Beerthuizen M."/>
            <person name="Kelly W."/>
            <person name="Siezen R."/>
            <person name="Bachmann H."/>
            <person name="Van Hijum S."/>
        </authorList>
    </citation>
    <scope>NUCLEOTIDE SEQUENCE [LARGE SCALE GENOMIC DNA]</scope>
    <source>
        <strain evidence="2">KF282</strain>
    </source>
</reference>
<organism evidence="1 2">
    <name type="scientific">Lactococcus lactis subsp. lactis</name>
    <name type="common">Streptococcus lactis</name>
    <dbReference type="NCBI Taxonomy" id="1360"/>
    <lineage>
        <taxon>Bacteria</taxon>
        <taxon>Bacillati</taxon>
        <taxon>Bacillota</taxon>
        <taxon>Bacilli</taxon>
        <taxon>Lactobacillales</taxon>
        <taxon>Streptococcaceae</taxon>
        <taxon>Lactococcus</taxon>
    </lineage>
</organism>
<proteinExistence type="predicted"/>
<name>A0A0V8D027_LACLL</name>
<dbReference type="Proteomes" id="UP000053058">
    <property type="component" value="Unassembled WGS sequence"/>
</dbReference>
<dbReference type="RefSeq" id="WP_058219329.1">
    <property type="nucleotide sequence ID" value="NZ_CAKMAV010000002.1"/>
</dbReference>
<gene>
    <name evidence="1" type="ORF">KF282_0898</name>
</gene>
<protein>
    <submittedName>
        <fullName evidence="1">Prophage protein</fullName>
    </submittedName>
</protein>
<evidence type="ECO:0000313" key="1">
    <source>
        <dbReference type="EMBL" id="KSU06741.1"/>
    </source>
</evidence>
<dbReference type="EMBL" id="LKLN01000021">
    <property type="protein sequence ID" value="KSU06741.1"/>
    <property type="molecule type" value="Genomic_DNA"/>
</dbReference>
<accession>A0A0V8D027</accession>
<sequence length="120" mass="13407">MERVNIKVATVSVLSGISEIKKVATDYPSTWNDFPTAIYRTVNNPHFVDGSGEELQTKWSITIELYSKSSLTTIVNNVIEQFGDIGFTGTQRDANTADLKRVIIELSAIVDNKTKYVYSK</sequence>
<dbReference type="AlphaFoldDB" id="A0A0V8D027"/>
<evidence type="ECO:0000313" key="2">
    <source>
        <dbReference type="Proteomes" id="UP000053058"/>
    </source>
</evidence>